<keyword evidence="1" id="KW-1185">Reference proteome</keyword>
<protein>
    <submittedName>
        <fullName evidence="2">Uncharacterized protein</fullName>
    </submittedName>
</protein>
<dbReference type="AlphaFoldDB" id="A0A914RGC6"/>
<dbReference type="WBParaSite" id="PEQ_0000554801-mRNA-1">
    <property type="protein sequence ID" value="PEQ_0000554801-mRNA-1"/>
    <property type="gene ID" value="PEQ_0000554801"/>
</dbReference>
<name>A0A914RGC6_PAREQ</name>
<evidence type="ECO:0000313" key="2">
    <source>
        <dbReference type="WBParaSite" id="PEQ_0000554801-mRNA-1"/>
    </source>
</evidence>
<evidence type="ECO:0000313" key="1">
    <source>
        <dbReference type="Proteomes" id="UP000887564"/>
    </source>
</evidence>
<reference evidence="2" key="1">
    <citation type="submission" date="2022-11" db="UniProtKB">
        <authorList>
            <consortium name="WormBaseParasite"/>
        </authorList>
    </citation>
    <scope>IDENTIFICATION</scope>
</reference>
<accession>A0A914RGC6</accession>
<organism evidence="1 2">
    <name type="scientific">Parascaris equorum</name>
    <name type="common">Equine roundworm</name>
    <dbReference type="NCBI Taxonomy" id="6256"/>
    <lineage>
        <taxon>Eukaryota</taxon>
        <taxon>Metazoa</taxon>
        <taxon>Ecdysozoa</taxon>
        <taxon>Nematoda</taxon>
        <taxon>Chromadorea</taxon>
        <taxon>Rhabditida</taxon>
        <taxon>Spirurina</taxon>
        <taxon>Ascaridomorpha</taxon>
        <taxon>Ascaridoidea</taxon>
        <taxon>Ascarididae</taxon>
        <taxon>Parascaris</taxon>
    </lineage>
</organism>
<sequence>MEKLRNFFAVSETNPIKYLRSQNEIFVHKETNDSHIKNVFFAAHISKTDENIFFTIHTSSRRSLFEFLSFFAFGAMCTYGFDCYLKFLAWRNNEVATGGGPIDIYGVYIGAITSTTDRTAAIETE</sequence>
<dbReference type="Proteomes" id="UP000887564">
    <property type="component" value="Unplaced"/>
</dbReference>
<proteinExistence type="predicted"/>